<dbReference type="SMART" id="SM00256">
    <property type="entry name" value="FBOX"/>
    <property type="match status" value="1"/>
</dbReference>
<dbReference type="Gene3D" id="1.20.1280.50">
    <property type="match status" value="1"/>
</dbReference>
<dbReference type="OrthoDB" id="1107553at2759"/>
<feature type="region of interest" description="Disordered" evidence="1">
    <location>
        <begin position="1"/>
        <end position="20"/>
    </location>
</feature>
<evidence type="ECO:0000313" key="4">
    <source>
        <dbReference type="Proteomes" id="UP000271098"/>
    </source>
</evidence>
<dbReference type="WBParaSite" id="GPUH_0000815001-mRNA-1">
    <property type="protein sequence ID" value="GPUH_0000815001-mRNA-1"/>
    <property type="gene ID" value="GPUH_0000815001"/>
</dbReference>
<dbReference type="AlphaFoldDB" id="A0A183DHF0"/>
<protein>
    <submittedName>
        <fullName evidence="5">F-box domain-containing protein</fullName>
    </submittedName>
</protein>
<dbReference type="EMBL" id="UYRT01022931">
    <property type="protein sequence ID" value="VDK60966.1"/>
    <property type="molecule type" value="Genomic_DNA"/>
</dbReference>
<evidence type="ECO:0000313" key="5">
    <source>
        <dbReference type="WBParaSite" id="GPUH_0000815001-mRNA-1"/>
    </source>
</evidence>
<evidence type="ECO:0000259" key="2">
    <source>
        <dbReference type="PROSITE" id="PS50181"/>
    </source>
</evidence>
<evidence type="ECO:0000313" key="3">
    <source>
        <dbReference type="EMBL" id="VDK60966.1"/>
    </source>
</evidence>
<keyword evidence="4" id="KW-1185">Reference proteome</keyword>
<proteinExistence type="predicted"/>
<sequence>MSQRAPAANNQHQDAEEEAGGSAFAIASLPSEVHLHILKHLPRYDIDNCKFVCKRWKEMIDRNKHSLRKHVVQAVELREYKSRFILTLKFVSSLYSLMQ</sequence>
<evidence type="ECO:0000256" key="1">
    <source>
        <dbReference type="SAM" id="MobiDB-lite"/>
    </source>
</evidence>
<reference evidence="5" key="1">
    <citation type="submission" date="2016-06" db="UniProtKB">
        <authorList>
            <consortium name="WormBaseParasite"/>
        </authorList>
    </citation>
    <scope>IDENTIFICATION</scope>
</reference>
<dbReference type="Proteomes" id="UP000271098">
    <property type="component" value="Unassembled WGS sequence"/>
</dbReference>
<dbReference type="SUPFAM" id="SSF81383">
    <property type="entry name" value="F-box domain"/>
    <property type="match status" value="1"/>
</dbReference>
<dbReference type="InterPro" id="IPR036047">
    <property type="entry name" value="F-box-like_dom_sf"/>
</dbReference>
<dbReference type="PROSITE" id="PS50181">
    <property type="entry name" value="FBOX"/>
    <property type="match status" value="1"/>
</dbReference>
<dbReference type="InterPro" id="IPR001810">
    <property type="entry name" value="F-box_dom"/>
</dbReference>
<gene>
    <name evidence="3" type="ORF">GPUH_LOCUS8143</name>
</gene>
<accession>A0A183DHF0</accession>
<feature type="compositionally biased region" description="Polar residues" evidence="1">
    <location>
        <begin position="1"/>
        <end position="12"/>
    </location>
</feature>
<reference evidence="3 4" key="2">
    <citation type="submission" date="2018-11" db="EMBL/GenBank/DDBJ databases">
        <authorList>
            <consortium name="Pathogen Informatics"/>
        </authorList>
    </citation>
    <scope>NUCLEOTIDE SEQUENCE [LARGE SCALE GENOMIC DNA]</scope>
</reference>
<organism evidence="5">
    <name type="scientific">Gongylonema pulchrum</name>
    <dbReference type="NCBI Taxonomy" id="637853"/>
    <lineage>
        <taxon>Eukaryota</taxon>
        <taxon>Metazoa</taxon>
        <taxon>Ecdysozoa</taxon>
        <taxon>Nematoda</taxon>
        <taxon>Chromadorea</taxon>
        <taxon>Rhabditida</taxon>
        <taxon>Spirurina</taxon>
        <taxon>Spiruromorpha</taxon>
        <taxon>Spiruroidea</taxon>
        <taxon>Gongylonematidae</taxon>
        <taxon>Gongylonema</taxon>
    </lineage>
</organism>
<feature type="domain" description="F-box" evidence="2">
    <location>
        <begin position="23"/>
        <end position="70"/>
    </location>
</feature>
<name>A0A183DHF0_9BILA</name>
<dbReference type="Pfam" id="PF12937">
    <property type="entry name" value="F-box-like"/>
    <property type="match status" value="1"/>
</dbReference>